<proteinExistence type="predicted"/>
<dbReference type="CDD" id="cd00093">
    <property type="entry name" value="HTH_XRE"/>
    <property type="match status" value="1"/>
</dbReference>
<name>A0ABW0Z533_9ACTN</name>
<feature type="domain" description="HTH cro/C1-type" evidence="1">
    <location>
        <begin position="25"/>
        <end position="81"/>
    </location>
</feature>
<gene>
    <name evidence="2" type="ORF">ACFP1Z_27520</name>
</gene>
<keyword evidence="3" id="KW-1185">Reference proteome</keyword>
<evidence type="ECO:0000313" key="3">
    <source>
        <dbReference type="Proteomes" id="UP001596083"/>
    </source>
</evidence>
<dbReference type="Pfam" id="PF13560">
    <property type="entry name" value="HTH_31"/>
    <property type="match status" value="1"/>
</dbReference>
<dbReference type="Gene3D" id="1.10.260.40">
    <property type="entry name" value="lambda repressor-like DNA-binding domains"/>
    <property type="match status" value="1"/>
</dbReference>
<dbReference type="SMART" id="SM00530">
    <property type="entry name" value="HTH_XRE"/>
    <property type="match status" value="1"/>
</dbReference>
<dbReference type="Proteomes" id="UP001596083">
    <property type="component" value="Unassembled WGS sequence"/>
</dbReference>
<dbReference type="EMBL" id="JBHSPB010000021">
    <property type="protein sequence ID" value="MFC5723920.1"/>
    <property type="molecule type" value="Genomic_DNA"/>
</dbReference>
<protein>
    <submittedName>
        <fullName evidence="2">Scr1 family TA system antitoxin-like transcriptional regulator</fullName>
    </submittedName>
</protein>
<evidence type="ECO:0000259" key="1">
    <source>
        <dbReference type="PROSITE" id="PS50943"/>
    </source>
</evidence>
<dbReference type="InterPro" id="IPR043917">
    <property type="entry name" value="DUF5753"/>
</dbReference>
<evidence type="ECO:0000313" key="2">
    <source>
        <dbReference type="EMBL" id="MFC5723920.1"/>
    </source>
</evidence>
<organism evidence="2 3">
    <name type="scientific">Streptomyces gamaensis</name>
    <dbReference type="NCBI Taxonomy" id="1763542"/>
    <lineage>
        <taxon>Bacteria</taxon>
        <taxon>Bacillati</taxon>
        <taxon>Actinomycetota</taxon>
        <taxon>Actinomycetes</taxon>
        <taxon>Kitasatosporales</taxon>
        <taxon>Streptomycetaceae</taxon>
        <taxon>Streptomyces</taxon>
    </lineage>
</organism>
<dbReference type="PROSITE" id="PS50943">
    <property type="entry name" value="HTH_CROC1"/>
    <property type="match status" value="1"/>
</dbReference>
<accession>A0ABW0Z533</accession>
<comment type="caution">
    <text evidence="2">The sequence shown here is derived from an EMBL/GenBank/DDBJ whole genome shotgun (WGS) entry which is preliminary data.</text>
</comment>
<dbReference type="SUPFAM" id="SSF47413">
    <property type="entry name" value="lambda repressor-like DNA-binding domains"/>
    <property type="match status" value="1"/>
</dbReference>
<dbReference type="RefSeq" id="WP_390320340.1">
    <property type="nucleotide sequence ID" value="NZ_JBHSPB010000021.1"/>
</dbReference>
<sequence>MVAAVPAPQRREPSKAFVTEFCVLLRTLRVDRGWTQKRLGEEVHLCHTVICRYESGDLIPNEKVVRDLDEALKADGSLTEAWDRLNDTPQARWVQRYFKFESRATAIRHCADFVPGVLQTREFAREVLRRGVEFYGGDLEEKVEYRMLRASLLLREGAPTFSAFVEEQALHVTFDDPDIMRGQLSHLLAMSEKPNIRIRVVPFDRKGMFVSVPCLTILTSPDGRDVVHLAGPLRDQYITKEQEVQEYIALCDHQRDQALTESESISLMRNLLEERYPCP</sequence>
<dbReference type="InterPro" id="IPR001387">
    <property type="entry name" value="Cro/C1-type_HTH"/>
</dbReference>
<dbReference type="InterPro" id="IPR010982">
    <property type="entry name" value="Lambda_DNA-bd_dom_sf"/>
</dbReference>
<reference evidence="3" key="1">
    <citation type="journal article" date="2019" name="Int. J. Syst. Evol. Microbiol.">
        <title>The Global Catalogue of Microorganisms (GCM) 10K type strain sequencing project: providing services to taxonomists for standard genome sequencing and annotation.</title>
        <authorList>
            <consortium name="The Broad Institute Genomics Platform"/>
            <consortium name="The Broad Institute Genome Sequencing Center for Infectious Disease"/>
            <person name="Wu L."/>
            <person name="Ma J."/>
        </authorList>
    </citation>
    <scope>NUCLEOTIDE SEQUENCE [LARGE SCALE GENOMIC DNA]</scope>
    <source>
        <strain evidence="3">CGMCC 4.7304</strain>
    </source>
</reference>
<dbReference type="Pfam" id="PF19054">
    <property type="entry name" value="DUF5753"/>
    <property type="match status" value="1"/>
</dbReference>